<name>A0A2N7VDZ5_9BURK</name>
<dbReference type="PIRSF" id="PIRSF012335">
    <property type="entry name" value="UCP012335"/>
    <property type="match status" value="1"/>
</dbReference>
<feature type="signal peptide" evidence="1">
    <location>
        <begin position="1"/>
        <end position="18"/>
    </location>
</feature>
<comment type="caution">
    <text evidence="3">The sequence shown here is derived from an EMBL/GenBank/DDBJ whole genome shotgun (WGS) entry which is preliminary data.</text>
</comment>
<protein>
    <recommendedName>
        <fullName evidence="2">DUF2846 domain-containing protein</fullName>
    </recommendedName>
</protein>
<dbReference type="InterPro" id="IPR022548">
    <property type="entry name" value="DUF2846"/>
</dbReference>
<sequence length="152" mass="16231">MKKLFRALLISSSVALVASGCATGPEYKDVASAIPTLAADHGRIYFFRSDSFGGATIQPEIKLNDKVVGRSIPGGFFFVDEEPGEYTASTSTEVTREVKFTLHAGDTKYVRTSVSMGLLVGHVTPTLDDPETAAHEVETLKYTGTPISTAAK</sequence>
<dbReference type="AlphaFoldDB" id="A0A2N7VDZ5"/>
<gene>
    <name evidence="3" type="ORF">C0Z18_27365</name>
</gene>
<dbReference type="OrthoDB" id="8775745at2"/>
<dbReference type="Pfam" id="PF11008">
    <property type="entry name" value="DUF2846"/>
    <property type="match status" value="1"/>
</dbReference>
<organism evidence="3 4">
    <name type="scientific">Trinickia dabaoshanensis</name>
    <dbReference type="NCBI Taxonomy" id="564714"/>
    <lineage>
        <taxon>Bacteria</taxon>
        <taxon>Pseudomonadati</taxon>
        <taxon>Pseudomonadota</taxon>
        <taxon>Betaproteobacteria</taxon>
        <taxon>Burkholderiales</taxon>
        <taxon>Burkholderiaceae</taxon>
        <taxon>Trinickia</taxon>
    </lineage>
</organism>
<evidence type="ECO:0000313" key="3">
    <source>
        <dbReference type="EMBL" id="PMS15383.1"/>
    </source>
</evidence>
<proteinExistence type="predicted"/>
<keyword evidence="1" id="KW-0732">Signal</keyword>
<dbReference type="RefSeq" id="WP_102648576.1">
    <property type="nucleotide sequence ID" value="NZ_PNYA01000032.1"/>
</dbReference>
<reference evidence="3 4" key="1">
    <citation type="submission" date="2018-01" db="EMBL/GenBank/DDBJ databases">
        <title>Whole genome analyses suggest that Burkholderia sensu lato contains two further novel genera in the rhizoxinica-symbiotica group Mycetohabitans gen. nov., and Trinickia gen. nov.: implications for the evolution of diazotrophy and nodulation in the Burkholderiaceae.</title>
        <authorList>
            <person name="Estrada-de los Santos P."/>
            <person name="Palmer M."/>
            <person name="Chavez-Ramirez B."/>
            <person name="Beukes C."/>
            <person name="Steenkamp E.T."/>
            <person name="Hirsch A.M."/>
            <person name="Manyaka P."/>
            <person name="Maluk M."/>
            <person name="Lafos M."/>
            <person name="Crook M."/>
            <person name="Gross E."/>
            <person name="Simon M.F."/>
            <person name="Bueno dos Reis Junior F."/>
            <person name="Poole P.S."/>
            <person name="Venter S.N."/>
            <person name="James E.K."/>
        </authorList>
    </citation>
    <scope>NUCLEOTIDE SEQUENCE [LARGE SCALE GENOMIC DNA]</scope>
    <source>
        <strain evidence="3 4">GIMN1.004</strain>
    </source>
</reference>
<accession>A0A2N7VDZ5</accession>
<feature type="domain" description="DUF2846" evidence="2">
    <location>
        <begin position="39"/>
        <end position="117"/>
    </location>
</feature>
<dbReference type="PROSITE" id="PS51257">
    <property type="entry name" value="PROKAR_LIPOPROTEIN"/>
    <property type="match status" value="1"/>
</dbReference>
<keyword evidence="4" id="KW-1185">Reference proteome</keyword>
<dbReference type="InterPro" id="IPR016596">
    <property type="entry name" value="UCP012335"/>
</dbReference>
<evidence type="ECO:0000259" key="2">
    <source>
        <dbReference type="Pfam" id="PF11008"/>
    </source>
</evidence>
<dbReference type="Proteomes" id="UP000235616">
    <property type="component" value="Unassembled WGS sequence"/>
</dbReference>
<evidence type="ECO:0000313" key="4">
    <source>
        <dbReference type="Proteomes" id="UP000235616"/>
    </source>
</evidence>
<evidence type="ECO:0000256" key="1">
    <source>
        <dbReference type="SAM" id="SignalP"/>
    </source>
</evidence>
<dbReference type="EMBL" id="PNYA01000032">
    <property type="protein sequence ID" value="PMS15383.1"/>
    <property type="molecule type" value="Genomic_DNA"/>
</dbReference>
<feature type="chain" id="PRO_5014782677" description="DUF2846 domain-containing protein" evidence="1">
    <location>
        <begin position="19"/>
        <end position="152"/>
    </location>
</feature>